<dbReference type="SUPFAM" id="SSF48239">
    <property type="entry name" value="Terpenoid cyclases/Protein prenyltransferases"/>
    <property type="match status" value="1"/>
</dbReference>
<evidence type="ECO:0000313" key="2">
    <source>
        <dbReference type="Proteomes" id="UP001596087"/>
    </source>
</evidence>
<sequence>MDRIDPWTRALLFSRDPSVAWRAHRLLAGLPDDDPAQLQRRRLVAGGDNVRRMLAHRRRDGTIRQGNETGAYRKWQGPHWTLAGLAELGYPPGDTTLSPLVDQVFEWLLAPRHLRPPSTTVLPGQASRVRRCASQEGLALWYLHELGLADQRTETLAARLAAWQWPDGGWNCDKNPTARTSSVQETLLPLRGLVRHHRSAAARGSVQLEHAVDRAAEVLLERRLLWRRHDGAPIRPAWGRDPLRIQWPIRFYDVLSALTVMAETGRIRDPRCSDALALLESKQLPGGGYPAEIRTARTVDVVASDGTFADWGPTGRTRPNPYVSIDATWISLQSTPGP</sequence>
<evidence type="ECO:0008006" key="3">
    <source>
        <dbReference type="Google" id="ProtNLM"/>
    </source>
</evidence>
<keyword evidence="2" id="KW-1185">Reference proteome</keyword>
<organism evidence="1 2">
    <name type="scientific">Nocardioides taihuensis</name>
    <dbReference type="NCBI Taxonomy" id="1835606"/>
    <lineage>
        <taxon>Bacteria</taxon>
        <taxon>Bacillati</taxon>
        <taxon>Actinomycetota</taxon>
        <taxon>Actinomycetes</taxon>
        <taxon>Propionibacteriales</taxon>
        <taxon>Nocardioidaceae</taxon>
        <taxon>Nocardioides</taxon>
    </lineage>
</organism>
<name>A0ABW0BJK8_9ACTN</name>
<evidence type="ECO:0000313" key="1">
    <source>
        <dbReference type="EMBL" id="MFC5177504.1"/>
    </source>
</evidence>
<dbReference type="RefSeq" id="WP_378590585.1">
    <property type="nucleotide sequence ID" value="NZ_JBHSKD010000012.1"/>
</dbReference>
<accession>A0ABW0BJK8</accession>
<dbReference type="EMBL" id="JBHSKD010000012">
    <property type="protein sequence ID" value="MFC5177504.1"/>
    <property type="molecule type" value="Genomic_DNA"/>
</dbReference>
<dbReference type="Proteomes" id="UP001596087">
    <property type="component" value="Unassembled WGS sequence"/>
</dbReference>
<dbReference type="InterPro" id="IPR008930">
    <property type="entry name" value="Terpenoid_cyclase/PrenylTrfase"/>
</dbReference>
<comment type="caution">
    <text evidence="1">The sequence shown here is derived from an EMBL/GenBank/DDBJ whole genome shotgun (WGS) entry which is preliminary data.</text>
</comment>
<gene>
    <name evidence="1" type="ORF">ACFPGP_12525</name>
</gene>
<protein>
    <recommendedName>
        <fullName evidence="3">Squalene cyclase C-terminal domain-containing protein</fullName>
    </recommendedName>
</protein>
<proteinExistence type="predicted"/>
<reference evidence="2" key="1">
    <citation type="journal article" date="2019" name="Int. J. Syst. Evol. Microbiol.">
        <title>The Global Catalogue of Microorganisms (GCM) 10K type strain sequencing project: providing services to taxonomists for standard genome sequencing and annotation.</title>
        <authorList>
            <consortium name="The Broad Institute Genomics Platform"/>
            <consortium name="The Broad Institute Genome Sequencing Center for Infectious Disease"/>
            <person name="Wu L."/>
            <person name="Ma J."/>
        </authorList>
    </citation>
    <scope>NUCLEOTIDE SEQUENCE [LARGE SCALE GENOMIC DNA]</scope>
    <source>
        <strain evidence="2">DFY41</strain>
    </source>
</reference>